<keyword evidence="4" id="KW-1185">Reference proteome</keyword>
<proteinExistence type="inferred from homology"/>
<organism evidence="3 4">
    <name type="scientific">Colwellia marinimaniae</name>
    <dbReference type="NCBI Taxonomy" id="1513592"/>
    <lineage>
        <taxon>Bacteria</taxon>
        <taxon>Pseudomonadati</taxon>
        <taxon>Pseudomonadota</taxon>
        <taxon>Gammaproteobacteria</taxon>
        <taxon>Alteromonadales</taxon>
        <taxon>Colwelliaceae</taxon>
        <taxon>Colwellia</taxon>
    </lineage>
</organism>
<dbReference type="EMBL" id="BDQM01000012">
    <property type="protein sequence ID" value="GAW96211.1"/>
    <property type="molecule type" value="Genomic_DNA"/>
</dbReference>
<comment type="caution">
    <text evidence="3">The sequence shown here is derived from an EMBL/GenBank/DDBJ whole genome shotgun (WGS) entry which is preliminary data.</text>
</comment>
<evidence type="ECO:0000313" key="4">
    <source>
        <dbReference type="Proteomes" id="UP000197068"/>
    </source>
</evidence>
<reference evidence="3 4" key="1">
    <citation type="submission" date="2017-06" db="EMBL/GenBank/DDBJ databases">
        <title>Whole Genome Sequences of Colwellia marinimaniae MTCD1.</title>
        <authorList>
            <person name="Kusumoto H."/>
            <person name="Inoue M."/>
            <person name="Tanikawa K."/>
            <person name="Maeji H."/>
            <person name="Cameron J.H."/>
            <person name="Bartlett D.H."/>
        </authorList>
    </citation>
    <scope>NUCLEOTIDE SEQUENCE [LARGE SCALE GENOMIC DNA]</scope>
    <source>
        <strain evidence="3 4">MTCD1</strain>
    </source>
</reference>
<evidence type="ECO:0000256" key="2">
    <source>
        <dbReference type="ARBA" id="ARBA00022729"/>
    </source>
</evidence>
<sequence>MSNLITSFYFNLFARQFIKSHYLLSLTREASLFHITRRTAFFNNTPVNYLCASVLFSSLFTFHVSATKLTVADNLLVRDIDDKAVEHGFFSSKQTMQLSQGKHVLVVKYKDVFEDLDFAEERLVQSDYFVVKFTVDKQLTLVLSTNNIADLAAAERFVKTPELILVDEDKEEVVLALEKLTDYELTKKVNQVITTLSLPVVSTQGGNTAIKLDTIEYDFNKKVLNQVDAVPMLKYWWQKASRDEKEQFIDFIDETKP</sequence>
<comment type="similarity">
    <text evidence="1">Belongs to the UPF0319 family.</text>
</comment>
<accession>A0ABQ0MV16</accession>
<dbReference type="PANTHER" id="PTHR38108:SF1">
    <property type="entry name" value="UPF0319 PROTEIN YCCT"/>
    <property type="match status" value="1"/>
</dbReference>
<protein>
    <submittedName>
        <fullName evidence="3">Uncharacterized protein family UPF0319</fullName>
    </submittedName>
</protein>
<evidence type="ECO:0000256" key="1">
    <source>
        <dbReference type="ARBA" id="ARBA00008490"/>
    </source>
</evidence>
<dbReference type="Proteomes" id="UP000197068">
    <property type="component" value="Unassembled WGS sequence"/>
</dbReference>
<dbReference type="PANTHER" id="PTHR38108">
    <property type="entry name" value="UPF0319 PROTEIN YCCT"/>
    <property type="match status" value="1"/>
</dbReference>
<dbReference type="InterPro" id="IPR018635">
    <property type="entry name" value="UPF0319"/>
</dbReference>
<name>A0ABQ0MV16_9GAMM</name>
<dbReference type="Pfam" id="PF09829">
    <property type="entry name" value="DUF2057"/>
    <property type="match status" value="1"/>
</dbReference>
<evidence type="ECO:0000313" key="3">
    <source>
        <dbReference type="EMBL" id="GAW96211.1"/>
    </source>
</evidence>
<gene>
    <name evidence="3" type="ORF">MTCD1_01825</name>
</gene>
<keyword evidence="2" id="KW-0732">Signal</keyword>